<evidence type="ECO:0000259" key="1">
    <source>
        <dbReference type="Pfam" id="PF00350"/>
    </source>
</evidence>
<dbReference type="EMBL" id="CAJOBP010000261">
    <property type="protein sequence ID" value="CAF4151528.1"/>
    <property type="molecule type" value="Genomic_DNA"/>
</dbReference>
<dbReference type="InterPro" id="IPR027417">
    <property type="entry name" value="P-loop_NTPase"/>
</dbReference>
<dbReference type="AlphaFoldDB" id="A0A819Y0K2"/>
<feature type="domain" description="Dynamin N-terminal" evidence="1">
    <location>
        <begin position="84"/>
        <end position="215"/>
    </location>
</feature>
<evidence type="ECO:0000313" key="2">
    <source>
        <dbReference type="EMBL" id="CAF4151528.1"/>
    </source>
</evidence>
<dbReference type="InterPro" id="IPR045063">
    <property type="entry name" value="Dynamin_N"/>
</dbReference>
<dbReference type="Proteomes" id="UP000663873">
    <property type="component" value="Unassembled WGS sequence"/>
</dbReference>
<comment type="caution">
    <text evidence="2">The sequence shown here is derived from an EMBL/GenBank/DDBJ whole genome shotgun (WGS) entry which is preliminary data.</text>
</comment>
<name>A0A819Y0K2_9BILA</name>
<reference evidence="2" key="1">
    <citation type="submission" date="2021-02" db="EMBL/GenBank/DDBJ databases">
        <authorList>
            <person name="Nowell W R."/>
        </authorList>
    </citation>
    <scope>NUCLEOTIDE SEQUENCE</scope>
</reference>
<evidence type="ECO:0000313" key="3">
    <source>
        <dbReference type="Proteomes" id="UP000663873"/>
    </source>
</evidence>
<gene>
    <name evidence="2" type="ORF">UJA718_LOCUS3501</name>
</gene>
<dbReference type="Pfam" id="PF00350">
    <property type="entry name" value="Dynamin_N"/>
    <property type="match status" value="1"/>
</dbReference>
<accession>A0A819Y0K2</accession>
<organism evidence="2 3">
    <name type="scientific">Rotaria socialis</name>
    <dbReference type="NCBI Taxonomy" id="392032"/>
    <lineage>
        <taxon>Eukaryota</taxon>
        <taxon>Metazoa</taxon>
        <taxon>Spiralia</taxon>
        <taxon>Gnathifera</taxon>
        <taxon>Rotifera</taxon>
        <taxon>Eurotatoria</taxon>
        <taxon>Bdelloidea</taxon>
        <taxon>Philodinida</taxon>
        <taxon>Philodinidae</taxon>
        <taxon>Rotaria</taxon>
    </lineage>
</organism>
<protein>
    <recommendedName>
        <fullName evidence="1">Dynamin N-terminal domain-containing protein</fullName>
    </recommendedName>
</protein>
<feature type="non-terminal residue" evidence="2">
    <location>
        <position position="222"/>
    </location>
</feature>
<dbReference type="Gene3D" id="3.40.50.300">
    <property type="entry name" value="P-loop containing nucleotide triphosphate hydrolases"/>
    <property type="match status" value="1"/>
</dbReference>
<sequence>MDEITTTYTFDLGAVTHTIHSNHRIRQIVQQAVNEFLVLQNELLQHLEKEALDKTTEVKSKLLMDILKIQSLNKQVIADKVQLALVGENSCGKTSLIHYILESDPFLPSDVGSVSARIILLTYADNADACLRIYSSLEKRHQESPEQISLSEYFSEPEPDWDGVKDRIAVHVKRPKNLQKHSEEFALWAKSFVEIRIPSNFLKLGIDLYDTPGLIYSDPPVL</sequence>
<keyword evidence="3" id="KW-1185">Reference proteome</keyword>
<dbReference type="SUPFAM" id="SSF52540">
    <property type="entry name" value="P-loop containing nucleoside triphosphate hydrolases"/>
    <property type="match status" value="1"/>
</dbReference>
<proteinExistence type="predicted"/>